<dbReference type="Proteomes" id="UP000234681">
    <property type="component" value="Chromosome 14"/>
</dbReference>
<evidence type="ECO:0000313" key="1">
    <source>
        <dbReference type="EMBL" id="EDL90088.1"/>
    </source>
</evidence>
<reference evidence="2" key="1">
    <citation type="submission" date="2005-09" db="EMBL/GenBank/DDBJ databases">
        <authorList>
            <person name="Mural R.J."/>
            <person name="Li P.W."/>
            <person name="Adams M.D."/>
            <person name="Amanatides P.G."/>
            <person name="Baden-Tillson H."/>
            <person name="Barnstead M."/>
            <person name="Chin S.H."/>
            <person name="Dew I."/>
            <person name="Evans C.A."/>
            <person name="Ferriera S."/>
            <person name="Flanigan M."/>
            <person name="Fosler C."/>
            <person name="Glodek A."/>
            <person name="Gu Z."/>
            <person name="Holt R.A."/>
            <person name="Jennings D."/>
            <person name="Kraft C.L."/>
            <person name="Lu F."/>
            <person name="Nguyen T."/>
            <person name="Nusskern D.R."/>
            <person name="Pfannkoch C.M."/>
            <person name="Sitter C."/>
            <person name="Sutton G.G."/>
            <person name="Venter J.C."/>
            <person name="Wang Z."/>
            <person name="Woodage T."/>
            <person name="Zheng X.H."/>
            <person name="Zhong F."/>
        </authorList>
    </citation>
    <scope>NUCLEOTIDE SEQUENCE [LARGE SCALE GENOMIC DNA]</scope>
    <source>
        <strain>BN</strain>
        <strain evidence="2">Sprague-Dawley</strain>
    </source>
</reference>
<organism evidence="1 2">
    <name type="scientific">Rattus norvegicus</name>
    <name type="common">Rat</name>
    <dbReference type="NCBI Taxonomy" id="10116"/>
    <lineage>
        <taxon>Eukaryota</taxon>
        <taxon>Metazoa</taxon>
        <taxon>Chordata</taxon>
        <taxon>Craniata</taxon>
        <taxon>Vertebrata</taxon>
        <taxon>Euteleostomi</taxon>
        <taxon>Mammalia</taxon>
        <taxon>Eutheria</taxon>
        <taxon>Euarchontoglires</taxon>
        <taxon>Glires</taxon>
        <taxon>Rodentia</taxon>
        <taxon>Myomorpha</taxon>
        <taxon>Muroidea</taxon>
        <taxon>Muridae</taxon>
        <taxon>Murinae</taxon>
        <taxon>Rattus</taxon>
    </lineage>
</organism>
<dbReference type="AlphaFoldDB" id="A6JDG6"/>
<proteinExistence type="predicted"/>
<accession>A6JDG6</accession>
<name>A6JDG6_RAT</name>
<dbReference type="EMBL" id="CH473981">
    <property type="protein sequence ID" value="EDL90088.1"/>
    <property type="molecule type" value="Genomic_DNA"/>
</dbReference>
<evidence type="ECO:0000313" key="2">
    <source>
        <dbReference type="Proteomes" id="UP000234681"/>
    </source>
</evidence>
<gene>
    <name evidence="1" type="ORF">rCG_57020</name>
</gene>
<sequence length="80" mass="8667">MGELASSSFAAEMDGKYERTLKEFFGREHVLFSAGICSSPSLPKSSPPCSHMKTIISQSRKSVLIVSLASKDPAPFTRSD</sequence>
<protein>
    <submittedName>
        <fullName evidence="1">RCG57020</fullName>
    </submittedName>
</protein>